<dbReference type="Pfam" id="PF00852">
    <property type="entry name" value="Glyco_transf_10"/>
    <property type="match status" value="1"/>
</dbReference>
<dbReference type="InterPro" id="IPR038577">
    <property type="entry name" value="GT10-like_C_sf"/>
</dbReference>
<keyword evidence="7" id="KW-0735">Signal-anchor</keyword>
<dbReference type="EC" id="2.4.1.-" evidence="11"/>
<dbReference type="Gene3D" id="3.40.50.11660">
    <property type="entry name" value="Glycosyl transferase family 10, C-terminal domain"/>
    <property type="match status" value="1"/>
</dbReference>
<dbReference type="SUPFAM" id="SSF53756">
    <property type="entry name" value="UDP-Glycosyltransferase/glycogen phosphorylase"/>
    <property type="match status" value="1"/>
</dbReference>
<evidence type="ECO:0000313" key="15">
    <source>
        <dbReference type="Proteomes" id="UP000887013"/>
    </source>
</evidence>
<dbReference type="Proteomes" id="UP000887013">
    <property type="component" value="Unassembled WGS sequence"/>
</dbReference>
<dbReference type="EMBL" id="BMAW01023816">
    <property type="protein sequence ID" value="GFT84674.1"/>
    <property type="molecule type" value="Genomic_DNA"/>
</dbReference>
<keyword evidence="8" id="KW-1133">Transmembrane helix</keyword>
<evidence type="ECO:0000256" key="9">
    <source>
        <dbReference type="ARBA" id="ARBA00023136"/>
    </source>
</evidence>
<keyword evidence="15" id="KW-1185">Reference proteome</keyword>
<keyword evidence="9" id="KW-0472">Membrane</keyword>
<gene>
    <name evidence="14" type="primary">FUT11</name>
    <name evidence="14" type="ORF">NPIL_514731</name>
</gene>
<organism evidence="14 15">
    <name type="scientific">Nephila pilipes</name>
    <name type="common">Giant wood spider</name>
    <name type="synonym">Nephila maculata</name>
    <dbReference type="NCBI Taxonomy" id="299642"/>
    <lineage>
        <taxon>Eukaryota</taxon>
        <taxon>Metazoa</taxon>
        <taxon>Ecdysozoa</taxon>
        <taxon>Arthropoda</taxon>
        <taxon>Chelicerata</taxon>
        <taxon>Arachnida</taxon>
        <taxon>Araneae</taxon>
        <taxon>Araneomorphae</taxon>
        <taxon>Entelegynae</taxon>
        <taxon>Araneoidea</taxon>
        <taxon>Nephilidae</taxon>
        <taxon>Nephila</taxon>
    </lineage>
</organism>
<dbReference type="AlphaFoldDB" id="A0A8X6PTI2"/>
<evidence type="ECO:0000259" key="12">
    <source>
        <dbReference type="Pfam" id="PF00852"/>
    </source>
</evidence>
<name>A0A8X6PTI2_NEPPI</name>
<evidence type="ECO:0000256" key="4">
    <source>
        <dbReference type="ARBA" id="ARBA00022676"/>
    </source>
</evidence>
<evidence type="ECO:0000313" key="14">
    <source>
        <dbReference type="EMBL" id="GFT84674.1"/>
    </source>
</evidence>
<reference evidence="14" key="1">
    <citation type="submission" date="2020-08" db="EMBL/GenBank/DDBJ databases">
        <title>Multicomponent nature underlies the extraordinary mechanical properties of spider dragline silk.</title>
        <authorList>
            <person name="Kono N."/>
            <person name="Nakamura H."/>
            <person name="Mori M."/>
            <person name="Yoshida Y."/>
            <person name="Ohtoshi R."/>
            <person name="Malay A.D."/>
            <person name="Moran D.A.P."/>
            <person name="Tomita M."/>
            <person name="Numata K."/>
            <person name="Arakawa K."/>
        </authorList>
    </citation>
    <scope>NUCLEOTIDE SEQUENCE</scope>
</reference>
<evidence type="ECO:0000256" key="6">
    <source>
        <dbReference type="ARBA" id="ARBA00022692"/>
    </source>
</evidence>
<feature type="domain" description="Fucosyltransferase N-terminal" evidence="13">
    <location>
        <begin position="49"/>
        <end position="152"/>
    </location>
</feature>
<comment type="subcellular location">
    <subcellularLocation>
        <location evidence="1 11">Golgi apparatus</location>
        <location evidence="1 11">Golgi stack membrane</location>
        <topology evidence="1 11">Single-pass type II membrane protein</topology>
    </subcellularLocation>
</comment>
<evidence type="ECO:0000256" key="3">
    <source>
        <dbReference type="ARBA" id="ARBA00008919"/>
    </source>
</evidence>
<feature type="domain" description="Fucosyltransferase C-terminal" evidence="12">
    <location>
        <begin position="185"/>
        <end position="371"/>
    </location>
</feature>
<dbReference type="GO" id="GO:0046920">
    <property type="term" value="F:alpha-(1-&gt;3)-fucosyltransferase activity"/>
    <property type="evidence" value="ECO:0007669"/>
    <property type="project" value="TreeGrafter"/>
</dbReference>
<dbReference type="OrthoDB" id="9993460at2759"/>
<comment type="similarity">
    <text evidence="3 11">Belongs to the glycosyltransferase 10 family.</text>
</comment>
<keyword evidence="6 11" id="KW-0812">Transmembrane</keyword>
<keyword evidence="4 11" id="KW-0328">Glycosyltransferase</keyword>
<comment type="pathway">
    <text evidence="2">Protein modification; protein glycosylation.</text>
</comment>
<dbReference type="FunFam" id="3.40.50.11660:FF:000002">
    <property type="entry name" value="Alpha-(1,3)-fucosyltransferase"/>
    <property type="match status" value="1"/>
</dbReference>
<proteinExistence type="inferred from homology"/>
<evidence type="ECO:0000256" key="8">
    <source>
        <dbReference type="ARBA" id="ARBA00022989"/>
    </source>
</evidence>
<sequence length="443" mass="52487">MNLIRKEDQSSRSNIDERFIQAHTKIILSGHVIFLNRIESVKNSSNKNLPLIIWWSDLLYPHEENITEIKCQSGKCLSSKRRKFQNDRDPVAFIIYGTDFSGEKLPLPRKSNHLWALLHEESPMNNYIFSHLPGIKLFNYTATFSRESDFPLTTQFIPSVEYFNERKPVPIVEKNKYRKKGLAPVLYLQSHCNVASDRDRYVKQLMNFIQVDSYGKCLHNKDLPPQLLSTDTYDKEELFSFISKYKFHIAFENAICEDYITEKLYRSLYVGSVPIYKGSYSVKDWLPSNESVILIDDFKGPIELAEYIEQLDQNDYLYNQYLQFKQQNFKNEFLKDYLSKRHWGVNDPDKLDFITGFECFVCDKIQNPNQHVSIANRKHMNCPQPHQSVYTLEVEKNDEWLEEDWIESYWFAKDHAKAIEDMLQSKENKSSNFVKYISKFKYY</sequence>
<keyword evidence="5 11" id="KW-0808">Transferase</keyword>
<dbReference type="PANTHER" id="PTHR11929:SF198">
    <property type="entry name" value="ALPHA-(1,3)-FUCOSYLTRANSFERASE 11"/>
    <property type="match status" value="1"/>
</dbReference>
<evidence type="ECO:0000256" key="7">
    <source>
        <dbReference type="ARBA" id="ARBA00022968"/>
    </source>
</evidence>
<dbReference type="InterPro" id="IPR031481">
    <property type="entry name" value="Glyco_tran_10_N"/>
</dbReference>
<dbReference type="PANTHER" id="PTHR11929">
    <property type="entry name" value="ALPHA- 1,3 -FUCOSYLTRANSFERASE"/>
    <property type="match status" value="1"/>
</dbReference>
<evidence type="ECO:0000256" key="10">
    <source>
        <dbReference type="ARBA" id="ARBA00023180"/>
    </source>
</evidence>
<evidence type="ECO:0000256" key="11">
    <source>
        <dbReference type="RuleBase" id="RU003832"/>
    </source>
</evidence>
<dbReference type="Pfam" id="PF17039">
    <property type="entry name" value="Glyco_tran_10_N"/>
    <property type="match status" value="1"/>
</dbReference>
<evidence type="ECO:0000256" key="2">
    <source>
        <dbReference type="ARBA" id="ARBA00004922"/>
    </source>
</evidence>
<evidence type="ECO:0000256" key="1">
    <source>
        <dbReference type="ARBA" id="ARBA00004447"/>
    </source>
</evidence>
<dbReference type="InterPro" id="IPR001503">
    <property type="entry name" value="Glyco_trans_10"/>
</dbReference>
<keyword evidence="11" id="KW-0333">Golgi apparatus</keyword>
<comment type="caution">
    <text evidence="14">The sequence shown here is derived from an EMBL/GenBank/DDBJ whole genome shotgun (WGS) entry which is preliminary data.</text>
</comment>
<protein>
    <recommendedName>
        <fullName evidence="11">Fucosyltransferase</fullName>
        <ecNumber evidence="11">2.4.1.-</ecNumber>
    </recommendedName>
</protein>
<evidence type="ECO:0000256" key="5">
    <source>
        <dbReference type="ARBA" id="ARBA00022679"/>
    </source>
</evidence>
<dbReference type="GO" id="GO:0032580">
    <property type="term" value="C:Golgi cisterna membrane"/>
    <property type="evidence" value="ECO:0007669"/>
    <property type="project" value="UniProtKB-SubCell"/>
</dbReference>
<dbReference type="InterPro" id="IPR055270">
    <property type="entry name" value="Glyco_tran_10_C"/>
</dbReference>
<accession>A0A8X6PTI2</accession>
<evidence type="ECO:0000259" key="13">
    <source>
        <dbReference type="Pfam" id="PF17039"/>
    </source>
</evidence>
<keyword evidence="10" id="KW-0325">Glycoprotein</keyword>